<keyword evidence="2" id="KW-0690">Ribosome biogenesis</keyword>
<dbReference type="InterPro" id="IPR057644">
    <property type="entry name" value="Beta-prop_WDR75_2nd"/>
</dbReference>
<keyword evidence="7" id="KW-0539">Nucleus</keyword>
<keyword evidence="3" id="KW-0698">rRNA processing</keyword>
<feature type="region of interest" description="Disordered" evidence="9">
    <location>
        <begin position="1"/>
        <end position="56"/>
    </location>
</feature>
<sequence>MSNSVEKAQKTQKLDKLTNNKKRVKKSSSVDSEKPIIENGTNSDAESKTKKLKAKRDTSNDTVITDLLTRVPQLGYVELGGGEGLGNGVIINRKNIFIPRARKIQIYFTKTQTLIRTLSPSFSTDSSSILKIQLSPSDKTLFCLTSDGKIHYWSGNFDNYEGSLKVDKTVLDFQLTKKSLSDDAEDYSINLLVRDDSYDTEILSELKFKSDNLETKWNNYWENKQESGDFASYVVTYDKTKSDKEITVGTSNTTDHYNHKEDTINDAVFLQTIVKSTENWNLSGVVRIPPNCVVFNELRGYPNVIFTFVDNIITLVDLKNSQCTTYAHSRPITTIAIHPTLPQFAYGDNWGKILLNQFTIEDGKVNIGKPNCTLHWHSQGVTSLCYLSSGIHLLSGGKESVMVQWNLVEGKTRLLPRLPQAIQTIHPYGVRQAAIRCDDGSITVIHDIPDFKQLTVFKGIDIPSNEAPVTGYDPRTNELAMISQNDKILFLNSGNGEITRTLETSQINKIQQTNEKQQIIDPRITQVKFTDNGEWLITSEYWDPVGFPSQSGLKFWQFDSHTSKYVLATHILEPHLGQILNLQVFNHASAGLVAITLGEDNFTMKKLNGSVKLVTNIPASNKLLHFDVSSDGTLCALTSSSKIVLWDPLTNNTLTYLAPSLISPQMLKAQFISNTPYLVIQSVNHLSLVNLIHKTQSWKLDLSPQQILIDRTHTLIHCVVPNTKENVRLITFDPKNGEAVGFCQIPVDENTGKLPNLIQDNKKSLVLEDGRKCSKLYWIDGNRSLFGLAQSKNQLIKTATITKSSVEEFDNSEEVSEIKKTIGTSAKRTASGDIKLGSFVPDLTPFFEILKAPGHMLPGLKSIFSSLVNRVLPPKQTVIDEEIEIVANDTELTNGEHESTNNTEELSNGQEIINKPFIQTYKTIDTSLSSVTPSDSELNQFLSKITKN</sequence>
<proteinExistence type="predicted"/>
<dbReference type="Proteomes" id="UP000070444">
    <property type="component" value="Unassembled WGS sequence"/>
</dbReference>
<keyword evidence="5" id="KW-0677">Repeat</keyword>
<feature type="compositionally biased region" description="Basic and acidic residues" evidence="9">
    <location>
        <begin position="45"/>
        <end position="56"/>
    </location>
</feature>
<dbReference type="InterPro" id="IPR001680">
    <property type="entry name" value="WD40_rpt"/>
</dbReference>
<evidence type="ECO:0000256" key="9">
    <source>
        <dbReference type="SAM" id="MobiDB-lite"/>
    </source>
</evidence>
<feature type="repeat" description="WD" evidence="8">
    <location>
        <begin position="374"/>
        <end position="415"/>
    </location>
</feature>
<evidence type="ECO:0000256" key="2">
    <source>
        <dbReference type="ARBA" id="ARBA00022517"/>
    </source>
</evidence>
<evidence type="ECO:0000256" key="1">
    <source>
        <dbReference type="ARBA" id="ARBA00004604"/>
    </source>
</evidence>
<feature type="domain" description="WD repeat-containing protein 75 second beta-propeller" evidence="10">
    <location>
        <begin position="473"/>
        <end position="738"/>
    </location>
</feature>
<keyword evidence="6" id="KW-0804">Transcription</keyword>
<dbReference type="GO" id="GO:0003723">
    <property type="term" value="F:RNA binding"/>
    <property type="evidence" value="ECO:0007669"/>
    <property type="project" value="InterPro"/>
</dbReference>
<dbReference type="PANTHER" id="PTHR44215:SF1">
    <property type="entry name" value="WD REPEAT-CONTAINING PROTEIN 75"/>
    <property type="match status" value="1"/>
</dbReference>
<dbReference type="SMART" id="SM00320">
    <property type="entry name" value="WD40"/>
    <property type="match status" value="4"/>
</dbReference>
<dbReference type="InterPro" id="IPR015943">
    <property type="entry name" value="WD40/YVTN_repeat-like_dom_sf"/>
</dbReference>
<protein>
    <recommendedName>
        <fullName evidence="10">WD repeat-containing protein 75 second beta-propeller domain-containing protein</fullName>
    </recommendedName>
</protein>
<dbReference type="SUPFAM" id="SSF50969">
    <property type="entry name" value="YVTN repeat-like/Quinoprotein amine dehydrogenase"/>
    <property type="match status" value="1"/>
</dbReference>
<dbReference type="STRING" id="796925.A0A137NZ03"/>
<evidence type="ECO:0000256" key="8">
    <source>
        <dbReference type="PROSITE-ProRule" id="PRU00221"/>
    </source>
</evidence>
<keyword evidence="12" id="KW-1185">Reference proteome</keyword>
<dbReference type="GO" id="GO:2000234">
    <property type="term" value="P:positive regulation of rRNA processing"/>
    <property type="evidence" value="ECO:0007669"/>
    <property type="project" value="TreeGrafter"/>
</dbReference>
<dbReference type="InterPro" id="IPR036322">
    <property type="entry name" value="WD40_repeat_dom_sf"/>
</dbReference>
<dbReference type="Pfam" id="PF23769">
    <property type="entry name" value="Beta-prop_WDR75_2nd"/>
    <property type="match status" value="1"/>
</dbReference>
<dbReference type="Pfam" id="PF23869">
    <property type="entry name" value="Beta-prop_WDR75_1st"/>
    <property type="match status" value="1"/>
</dbReference>
<dbReference type="AlphaFoldDB" id="A0A137NZ03"/>
<evidence type="ECO:0000313" key="11">
    <source>
        <dbReference type="EMBL" id="KXN68026.1"/>
    </source>
</evidence>
<accession>A0A137NZ03</accession>
<evidence type="ECO:0000259" key="10">
    <source>
        <dbReference type="Pfam" id="PF23769"/>
    </source>
</evidence>
<reference evidence="11 12" key="1">
    <citation type="journal article" date="2015" name="Genome Biol. Evol.">
        <title>Phylogenomic analyses indicate that early fungi evolved digesting cell walls of algal ancestors of land plants.</title>
        <authorList>
            <person name="Chang Y."/>
            <person name="Wang S."/>
            <person name="Sekimoto S."/>
            <person name="Aerts A.L."/>
            <person name="Choi C."/>
            <person name="Clum A."/>
            <person name="LaButti K.M."/>
            <person name="Lindquist E.A."/>
            <person name="Yee Ngan C."/>
            <person name="Ohm R.A."/>
            <person name="Salamov A.A."/>
            <person name="Grigoriev I.V."/>
            <person name="Spatafora J.W."/>
            <person name="Berbee M.L."/>
        </authorList>
    </citation>
    <scope>NUCLEOTIDE SEQUENCE [LARGE SCALE GENOMIC DNA]</scope>
    <source>
        <strain evidence="11 12">NRRL 28638</strain>
    </source>
</reference>
<evidence type="ECO:0000256" key="7">
    <source>
        <dbReference type="ARBA" id="ARBA00023242"/>
    </source>
</evidence>
<evidence type="ECO:0000256" key="3">
    <source>
        <dbReference type="ARBA" id="ARBA00022552"/>
    </source>
</evidence>
<evidence type="ECO:0000256" key="6">
    <source>
        <dbReference type="ARBA" id="ARBA00023163"/>
    </source>
</evidence>
<dbReference type="OrthoDB" id="4096at2759"/>
<dbReference type="PROSITE" id="PS50082">
    <property type="entry name" value="WD_REPEATS_2"/>
    <property type="match status" value="1"/>
</dbReference>
<dbReference type="SUPFAM" id="SSF50978">
    <property type="entry name" value="WD40 repeat-like"/>
    <property type="match status" value="1"/>
</dbReference>
<feature type="compositionally biased region" description="Basic and acidic residues" evidence="9">
    <location>
        <begin position="7"/>
        <end position="18"/>
    </location>
</feature>
<name>A0A137NZ03_CONC2</name>
<dbReference type="GO" id="GO:0045943">
    <property type="term" value="P:positive regulation of transcription by RNA polymerase I"/>
    <property type="evidence" value="ECO:0007669"/>
    <property type="project" value="InterPro"/>
</dbReference>
<dbReference type="InterPro" id="IPR053826">
    <property type="entry name" value="WDR75"/>
</dbReference>
<evidence type="ECO:0000313" key="12">
    <source>
        <dbReference type="Proteomes" id="UP000070444"/>
    </source>
</evidence>
<evidence type="ECO:0000256" key="4">
    <source>
        <dbReference type="ARBA" id="ARBA00022574"/>
    </source>
</evidence>
<organism evidence="11 12">
    <name type="scientific">Conidiobolus coronatus (strain ATCC 28846 / CBS 209.66 / NRRL 28638)</name>
    <name type="common">Delacroixia coronata</name>
    <dbReference type="NCBI Taxonomy" id="796925"/>
    <lineage>
        <taxon>Eukaryota</taxon>
        <taxon>Fungi</taxon>
        <taxon>Fungi incertae sedis</taxon>
        <taxon>Zoopagomycota</taxon>
        <taxon>Entomophthoromycotina</taxon>
        <taxon>Entomophthoromycetes</taxon>
        <taxon>Entomophthorales</taxon>
        <taxon>Ancylistaceae</taxon>
        <taxon>Conidiobolus</taxon>
    </lineage>
</organism>
<keyword evidence="4 8" id="KW-0853">WD repeat</keyword>
<dbReference type="EMBL" id="KQ964599">
    <property type="protein sequence ID" value="KXN68026.1"/>
    <property type="molecule type" value="Genomic_DNA"/>
</dbReference>
<dbReference type="GO" id="GO:0006364">
    <property type="term" value="P:rRNA processing"/>
    <property type="evidence" value="ECO:0007669"/>
    <property type="project" value="UniProtKB-KW"/>
</dbReference>
<dbReference type="PANTHER" id="PTHR44215">
    <property type="entry name" value="WD REPEAT-CONTAINING PROTEIN 75"/>
    <property type="match status" value="1"/>
</dbReference>
<gene>
    <name evidence="11" type="ORF">CONCODRAFT_86672</name>
</gene>
<dbReference type="GO" id="GO:0032040">
    <property type="term" value="C:small-subunit processome"/>
    <property type="evidence" value="ECO:0007669"/>
    <property type="project" value="InterPro"/>
</dbReference>
<evidence type="ECO:0000256" key="5">
    <source>
        <dbReference type="ARBA" id="ARBA00022737"/>
    </source>
</evidence>
<dbReference type="InterPro" id="IPR011044">
    <property type="entry name" value="Quino_amine_DH_bsu"/>
</dbReference>
<comment type="subcellular location">
    <subcellularLocation>
        <location evidence="1">Nucleus</location>
        <location evidence="1">Nucleolus</location>
    </subcellularLocation>
</comment>
<dbReference type="Gene3D" id="2.130.10.10">
    <property type="entry name" value="YVTN repeat-like/Quinoprotein amine dehydrogenase"/>
    <property type="match status" value="2"/>
</dbReference>